<accession>T1JI04</accession>
<keyword evidence="1" id="KW-1015">Disulfide bond</keyword>
<dbReference type="AlphaFoldDB" id="T1JI04"/>
<feature type="compositionally biased region" description="Low complexity" evidence="2">
    <location>
        <begin position="292"/>
        <end position="321"/>
    </location>
</feature>
<reference evidence="4" key="2">
    <citation type="submission" date="2015-02" db="UniProtKB">
        <authorList>
            <consortium name="EnsemblMetazoa"/>
        </authorList>
    </citation>
    <scope>IDENTIFICATION</scope>
</reference>
<dbReference type="Pfam" id="PF03351">
    <property type="entry name" value="DOMON"/>
    <property type="match status" value="1"/>
</dbReference>
<feature type="disulfide bond" evidence="1">
    <location>
        <begin position="170"/>
        <end position="179"/>
    </location>
</feature>
<keyword evidence="5" id="KW-1185">Reference proteome</keyword>
<organism evidence="4 5">
    <name type="scientific">Strigamia maritima</name>
    <name type="common">European centipede</name>
    <name type="synonym">Geophilus maritimus</name>
    <dbReference type="NCBI Taxonomy" id="126957"/>
    <lineage>
        <taxon>Eukaryota</taxon>
        <taxon>Metazoa</taxon>
        <taxon>Ecdysozoa</taxon>
        <taxon>Arthropoda</taxon>
        <taxon>Myriapoda</taxon>
        <taxon>Chilopoda</taxon>
        <taxon>Pleurostigmophora</taxon>
        <taxon>Geophilomorpha</taxon>
        <taxon>Linotaeniidae</taxon>
        <taxon>Strigamia</taxon>
    </lineage>
</organism>
<evidence type="ECO:0000313" key="5">
    <source>
        <dbReference type="Proteomes" id="UP000014500"/>
    </source>
</evidence>
<proteinExistence type="predicted"/>
<feature type="domain" description="EGF-like" evidence="3">
    <location>
        <begin position="139"/>
        <end position="180"/>
    </location>
</feature>
<feature type="region of interest" description="Disordered" evidence="2">
    <location>
        <begin position="256"/>
        <end position="418"/>
    </location>
</feature>
<dbReference type="PANTHER" id="PTHR46901">
    <property type="entry name" value="GH04942P"/>
    <property type="match status" value="1"/>
</dbReference>
<sequence>MRMRIGPRTSVVAGSIVNITWKSSYPHKGGFKLEVLDSKDRPLMDLTPIISGDKFLTLDPTTQNYGIRVPQNFECIDCTIRLLRQAAEWNSDMMFTSCADVDFRKLDDYVETCSNKGSFNDKDGHCTCQKTYTGSHCQYKDECLVDSDCGFHGHCVDLGGTTYPRRQCYCDAGWFGLRCDKESDLKTIPLNLGVYSRQDLSENIHLYWRLLFDVEEIEIVVVAEGTSYVALGWRPTNTTADCKQFRISFDRKSKQLDDIASTSTESPTSTIPTQNATLSRKLNKIRFPSRRPTTTTSKTTTSTTTTPTSTTTTSTTPTSTSVDEKASSSVRILTSEKVSMSVITSESEQSPEEAASLSSASTERLIASSAENTFVTSPADESTSVSDESAHVTKVEVKSYESRGNRRRKRQTEINSEGVPLVPSSRLHAMDCTDVVIGSARDGWGRVGDYYSRDQSTPQLDESLGGSDDLTAALAYEIDGVTTVAFRKKLK</sequence>
<dbReference type="EnsemblMetazoa" id="SMAR013485-RA">
    <property type="protein sequence ID" value="SMAR013485-PA"/>
    <property type="gene ID" value="SMAR013485"/>
</dbReference>
<protein>
    <recommendedName>
        <fullName evidence="3">EGF-like domain-containing protein</fullName>
    </recommendedName>
</protein>
<evidence type="ECO:0000256" key="1">
    <source>
        <dbReference type="PROSITE-ProRule" id="PRU00076"/>
    </source>
</evidence>
<name>T1JI04_STRMM</name>
<dbReference type="STRING" id="126957.T1JI04"/>
<dbReference type="CDD" id="cd00054">
    <property type="entry name" value="EGF_CA"/>
    <property type="match status" value="1"/>
</dbReference>
<dbReference type="eggNOG" id="KOG4293">
    <property type="taxonomic scope" value="Eukaryota"/>
</dbReference>
<dbReference type="InterPro" id="IPR005018">
    <property type="entry name" value="DOMON_domain"/>
</dbReference>
<dbReference type="SMART" id="SM00181">
    <property type="entry name" value="EGF"/>
    <property type="match status" value="2"/>
</dbReference>
<feature type="compositionally biased region" description="Polar residues" evidence="2">
    <location>
        <begin position="369"/>
        <end position="387"/>
    </location>
</feature>
<dbReference type="HOGENOM" id="CLU_038865_0_0_1"/>
<evidence type="ECO:0000259" key="3">
    <source>
        <dbReference type="PROSITE" id="PS50026"/>
    </source>
</evidence>
<dbReference type="PANTHER" id="PTHR46901:SF2">
    <property type="entry name" value="GH04942P"/>
    <property type="match status" value="1"/>
</dbReference>
<feature type="compositionally biased region" description="Low complexity" evidence="2">
    <location>
        <begin position="261"/>
        <end position="273"/>
    </location>
</feature>
<comment type="caution">
    <text evidence="1">Lacks conserved residue(s) required for the propagation of feature annotation.</text>
</comment>
<feature type="compositionally biased region" description="Polar residues" evidence="2">
    <location>
        <begin position="327"/>
        <end position="344"/>
    </location>
</feature>
<dbReference type="PROSITE" id="PS01186">
    <property type="entry name" value="EGF_2"/>
    <property type="match status" value="1"/>
</dbReference>
<dbReference type="Proteomes" id="UP000014500">
    <property type="component" value="Unassembled WGS sequence"/>
</dbReference>
<dbReference type="PROSITE" id="PS50026">
    <property type="entry name" value="EGF_3"/>
    <property type="match status" value="1"/>
</dbReference>
<dbReference type="PROSITE" id="PS00022">
    <property type="entry name" value="EGF_1"/>
    <property type="match status" value="2"/>
</dbReference>
<dbReference type="InterPro" id="IPR045266">
    <property type="entry name" value="DOH_DOMON"/>
</dbReference>
<evidence type="ECO:0000313" key="4">
    <source>
        <dbReference type="EnsemblMetazoa" id="SMAR013485-PA"/>
    </source>
</evidence>
<feature type="compositionally biased region" description="Basic and acidic residues" evidence="2">
    <location>
        <begin position="388"/>
        <end position="404"/>
    </location>
</feature>
<dbReference type="Gene3D" id="2.10.25.10">
    <property type="entry name" value="Laminin"/>
    <property type="match status" value="1"/>
</dbReference>
<feature type="compositionally biased region" description="Low complexity" evidence="2">
    <location>
        <begin position="345"/>
        <end position="363"/>
    </location>
</feature>
<evidence type="ECO:0000256" key="2">
    <source>
        <dbReference type="SAM" id="MobiDB-lite"/>
    </source>
</evidence>
<reference evidence="5" key="1">
    <citation type="submission" date="2011-05" db="EMBL/GenBank/DDBJ databases">
        <authorList>
            <person name="Richards S.R."/>
            <person name="Qu J."/>
            <person name="Jiang H."/>
            <person name="Jhangiani S.N."/>
            <person name="Agravi P."/>
            <person name="Goodspeed R."/>
            <person name="Gross S."/>
            <person name="Mandapat C."/>
            <person name="Jackson L."/>
            <person name="Mathew T."/>
            <person name="Pu L."/>
            <person name="Thornton R."/>
            <person name="Saada N."/>
            <person name="Wilczek-Boney K.B."/>
            <person name="Lee S."/>
            <person name="Kovar C."/>
            <person name="Wu Y."/>
            <person name="Scherer S.E."/>
            <person name="Worley K.C."/>
            <person name="Muzny D.M."/>
            <person name="Gibbs R."/>
        </authorList>
    </citation>
    <scope>NUCLEOTIDE SEQUENCE</scope>
    <source>
        <strain evidence="5">Brora</strain>
    </source>
</reference>
<dbReference type="PhylomeDB" id="T1JI04"/>
<dbReference type="EMBL" id="JH431236">
    <property type="status" value="NOT_ANNOTATED_CDS"/>
    <property type="molecule type" value="Genomic_DNA"/>
</dbReference>
<dbReference type="InterPro" id="IPR000742">
    <property type="entry name" value="EGF"/>
</dbReference>
<dbReference type="CDD" id="cd09631">
    <property type="entry name" value="DOMON_DOH"/>
    <property type="match status" value="1"/>
</dbReference>
<keyword evidence="1" id="KW-0245">EGF-like domain</keyword>